<dbReference type="SUPFAM" id="SSF103473">
    <property type="entry name" value="MFS general substrate transporter"/>
    <property type="match status" value="1"/>
</dbReference>
<comment type="subcellular location">
    <subcellularLocation>
        <location evidence="1">Membrane</location>
        <topology evidence="1">Multi-pass membrane protein</topology>
    </subcellularLocation>
</comment>
<keyword evidence="3 5" id="KW-1133">Transmembrane helix</keyword>
<evidence type="ECO:0000256" key="2">
    <source>
        <dbReference type="ARBA" id="ARBA00022692"/>
    </source>
</evidence>
<keyword evidence="8" id="KW-1185">Reference proteome</keyword>
<dbReference type="Pfam" id="PF07690">
    <property type="entry name" value="MFS_1"/>
    <property type="match status" value="1"/>
</dbReference>
<evidence type="ECO:0000259" key="6">
    <source>
        <dbReference type="PROSITE" id="PS50850"/>
    </source>
</evidence>
<evidence type="ECO:0000256" key="3">
    <source>
        <dbReference type="ARBA" id="ARBA00022989"/>
    </source>
</evidence>
<feature type="transmembrane region" description="Helical" evidence="5">
    <location>
        <begin position="57"/>
        <end position="76"/>
    </location>
</feature>
<keyword evidence="4 5" id="KW-0472">Membrane</keyword>
<reference evidence="7" key="1">
    <citation type="submission" date="2022-03" db="EMBL/GenBank/DDBJ databases">
        <title>Identification of a novel bacterium isolated from mangrove sediments.</title>
        <authorList>
            <person name="Pan X."/>
        </authorList>
    </citation>
    <scope>NUCLEOTIDE SEQUENCE</scope>
    <source>
        <strain evidence="7">B2637</strain>
    </source>
</reference>
<evidence type="ECO:0000256" key="4">
    <source>
        <dbReference type="ARBA" id="ARBA00023136"/>
    </source>
</evidence>
<dbReference type="InterPro" id="IPR011701">
    <property type="entry name" value="MFS"/>
</dbReference>
<feature type="transmembrane region" description="Helical" evidence="5">
    <location>
        <begin position="21"/>
        <end position="45"/>
    </location>
</feature>
<evidence type="ECO:0000256" key="5">
    <source>
        <dbReference type="SAM" id="Phobius"/>
    </source>
</evidence>
<comment type="caution">
    <text evidence="7">The sequence shown here is derived from an EMBL/GenBank/DDBJ whole genome shotgun (WGS) entry which is preliminary data.</text>
</comment>
<feature type="transmembrane region" description="Helical" evidence="5">
    <location>
        <begin position="113"/>
        <end position="135"/>
    </location>
</feature>
<feature type="domain" description="Major facilitator superfamily (MFS) profile" evidence="6">
    <location>
        <begin position="22"/>
        <end position="463"/>
    </location>
</feature>
<dbReference type="EMBL" id="JALHAT010000002">
    <property type="protein sequence ID" value="MCJ1959309.1"/>
    <property type="molecule type" value="Genomic_DNA"/>
</dbReference>
<evidence type="ECO:0000256" key="1">
    <source>
        <dbReference type="ARBA" id="ARBA00004141"/>
    </source>
</evidence>
<feature type="transmembrane region" description="Helical" evidence="5">
    <location>
        <begin position="276"/>
        <end position="297"/>
    </location>
</feature>
<dbReference type="InterPro" id="IPR020846">
    <property type="entry name" value="MFS_dom"/>
</dbReference>
<dbReference type="InterPro" id="IPR036259">
    <property type="entry name" value="MFS_trans_sf"/>
</dbReference>
<proteinExistence type="predicted"/>
<name>A0ABT0A825_9SPHN</name>
<protein>
    <submittedName>
        <fullName evidence="7">MFS transporter</fullName>
    </submittedName>
</protein>
<accession>A0ABT0A825</accession>
<sequence length="469" mass="46672">MTGTSTPDAHRDAATQREATQALTIVSLATALVLVVFTLPLTTLAATSEALGAGAGAQAWILSAMPLGCAIGLLPGGALADDYGRKRVFVAGLAIMGATLAAGGLASGPIPLILLRVAQGMGGSGIMAAGLGLLAQSFPDPTRRRHATGIWAMALGAGVAAGPLLAAALEVLGGWATVYLVEGIISLTLGAAAHRVLRESHAGTPRPLDLGGTITLGGGIASLLAAMTQARGANSGTLVLGLIALGLLLLTAFVLIEKRRAAPMLDLDLFRRPDFIGATLGAYFSGAGVLGLMSVSATVLERAYGLSPVIGALVLMAWSATSSVTAMGARYLPESATPPRVIVAGLLACGIGQFATGFADEMGGVIGFIPGMLLAGAANGYLNAALGQQAIASVPPRDAAIGSGANNTARYLGSATGLTLVALMIANAPGGDILAGWRQAAIVSAGLSVLGAVLCLVTLRPRRAAPEPS</sequence>
<evidence type="ECO:0000313" key="7">
    <source>
        <dbReference type="EMBL" id="MCJ1959309.1"/>
    </source>
</evidence>
<organism evidence="7 8">
    <name type="scientific">Novosphingobium mangrovi</name>
    <name type="common">ex Hu et al. 2023</name>
    <dbReference type="NCBI Taxonomy" id="2930094"/>
    <lineage>
        <taxon>Bacteria</taxon>
        <taxon>Pseudomonadati</taxon>
        <taxon>Pseudomonadota</taxon>
        <taxon>Alphaproteobacteria</taxon>
        <taxon>Sphingomonadales</taxon>
        <taxon>Sphingomonadaceae</taxon>
        <taxon>Novosphingobium</taxon>
    </lineage>
</organism>
<dbReference type="Proteomes" id="UP001162802">
    <property type="component" value="Unassembled WGS sequence"/>
</dbReference>
<feature type="transmembrane region" description="Helical" evidence="5">
    <location>
        <begin position="341"/>
        <end position="359"/>
    </location>
</feature>
<feature type="transmembrane region" description="Helical" evidence="5">
    <location>
        <begin position="440"/>
        <end position="459"/>
    </location>
</feature>
<dbReference type="Gene3D" id="1.20.1250.20">
    <property type="entry name" value="MFS general substrate transporter like domains"/>
    <property type="match status" value="2"/>
</dbReference>
<feature type="transmembrane region" description="Helical" evidence="5">
    <location>
        <begin position="88"/>
        <end position="107"/>
    </location>
</feature>
<feature type="transmembrane region" description="Helical" evidence="5">
    <location>
        <begin position="175"/>
        <end position="196"/>
    </location>
</feature>
<keyword evidence="2 5" id="KW-0812">Transmembrane</keyword>
<dbReference type="PANTHER" id="PTHR42718:SF49">
    <property type="entry name" value="EXPORT PROTEIN"/>
    <property type="match status" value="1"/>
</dbReference>
<feature type="transmembrane region" description="Helical" evidence="5">
    <location>
        <begin position="365"/>
        <end position="387"/>
    </location>
</feature>
<feature type="transmembrane region" description="Helical" evidence="5">
    <location>
        <begin position="309"/>
        <end position="329"/>
    </location>
</feature>
<feature type="transmembrane region" description="Helical" evidence="5">
    <location>
        <begin position="238"/>
        <end position="256"/>
    </location>
</feature>
<gene>
    <name evidence="7" type="ORF">MTR65_01270</name>
</gene>
<dbReference type="RefSeq" id="WP_243796490.1">
    <property type="nucleotide sequence ID" value="NZ_JALHAT010000002.1"/>
</dbReference>
<feature type="transmembrane region" description="Helical" evidence="5">
    <location>
        <begin position="408"/>
        <end position="428"/>
    </location>
</feature>
<dbReference type="PROSITE" id="PS50850">
    <property type="entry name" value="MFS"/>
    <property type="match status" value="1"/>
</dbReference>
<evidence type="ECO:0000313" key="8">
    <source>
        <dbReference type="Proteomes" id="UP001162802"/>
    </source>
</evidence>
<dbReference type="PANTHER" id="PTHR42718">
    <property type="entry name" value="MAJOR FACILITATOR SUPERFAMILY MULTIDRUG TRANSPORTER MFSC"/>
    <property type="match status" value="1"/>
</dbReference>
<feature type="transmembrane region" description="Helical" evidence="5">
    <location>
        <begin position="147"/>
        <end position="169"/>
    </location>
</feature>
<feature type="transmembrane region" description="Helical" evidence="5">
    <location>
        <begin position="208"/>
        <end position="226"/>
    </location>
</feature>